<sequence>MKLRQSGCAQGLPSTSMISPQAALQSHRDAAAAITEDLSNPPDVYFAKAELRADKAVHKLGSLGCTIDEIGLWRRL</sequence>
<evidence type="ECO:0000256" key="1">
    <source>
        <dbReference type="SAM" id="MobiDB-lite"/>
    </source>
</evidence>
<feature type="region of interest" description="Disordered" evidence="1">
    <location>
        <begin position="1"/>
        <end position="20"/>
    </location>
</feature>
<dbReference type="Proteomes" id="UP000037122">
    <property type="component" value="Unassembled WGS sequence"/>
</dbReference>
<dbReference type="AlphaFoldDB" id="A0A0L0NTP5"/>
<gene>
    <name evidence="2" type="ORF">QG37_06569</name>
</gene>
<evidence type="ECO:0000313" key="2">
    <source>
        <dbReference type="EMBL" id="KND97025.1"/>
    </source>
</evidence>
<organism evidence="2 3">
    <name type="scientific">Candidozyma auris</name>
    <name type="common">Yeast</name>
    <name type="synonym">Candida auris</name>
    <dbReference type="NCBI Taxonomy" id="498019"/>
    <lineage>
        <taxon>Eukaryota</taxon>
        <taxon>Fungi</taxon>
        <taxon>Dikarya</taxon>
        <taxon>Ascomycota</taxon>
        <taxon>Saccharomycotina</taxon>
        <taxon>Pichiomycetes</taxon>
        <taxon>Metschnikowiaceae</taxon>
        <taxon>Candidozyma</taxon>
    </lineage>
</organism>
<comment type="caution">
    <text evidence="2">The sequence shown here is derived from an EMBL/GenBank/DDBJ whole genome shotgun (WGS) entry which is preliminary data.</text>
</comment>
<proteinExistence type="predicted"/>
<dbReference type="VEuPathDB" id="FungiDB:QG37_06569"/>
<reference evidence="3" key="1">
    <citation type="journal article" date="2015" name="BMC Genomics">
        <title>Draft genome of a commonly misdiagnosed multidrug resistant pathogen Candida auris.</title>
        <authorList>
            <person name="Chatterjee S."/>
            <person name="Alampalli S.V."/>
            <person name="Nageshan R.K."/>
            <person name="Chettiar S.T."/>
            <person name="Joshi S."/>
            <person name="Tatu U.S."/>
        </authorList>
    </citation>
    <scope>NUCLEOTIDE SEQUENCE [LARGE SCALE GENOMIC DNA]</scope>
    <source>
        <strain evidence="3">6684</strain>
    </source>
</reference>
<evidence type="ECO:0000313" key="3">
    <source>
        <dbReference type="Proteomes" id="UP000037122"/>
    </source>
</evidence>
<dbReference type="EMBL" id="LGST01000046">
    <property type="protein sequence ID" value="KND97025.1"/>
    <property type="molecule type" value="Genomic_DNA"/>
</dbReference>
<protein>
    <submittedName>
        <fullName evidence="2">Uncharacterized protein</fullName>
    </submittedName>
</protein>
<accession>A0A0L0NTP5</accession>
<name>A0A0L0NTP5_CANAR</name>